<feature type="compositionally biased region" description="Low complexity" evidence="1">
    <location>
        <begin position="19"/>
        <end position="28"/>
    </location>
</feature>
<evidence type="ECO:0000313" key="2">
    <source>
        <dbReference type="EMBL" id="WEW61132.1"/>
    </source>
</evidence>
<sequence>MVLPRSAFRTLLSAQSRRVTARATRSSQVWQRAGRRSYATEGSAGAHTSGSDMPWLIGSLVVTVPSAYFLYKSGPSNEGHGHGPSGHSEHASGQPHVESHAAQPDEAEEKLGKAELFEEQAQEQETPHVPVSEEEKAAPDAADEPRNNKEPGSFATMSGKQAGLETGKTAHPVIDDEEVKNSDIESARAKGTIPSGEADSESKSA</sequence>
<dbReference type="AlphaFoldDB" id="A0AAF0DNT8"/>
<feature type="region of interest" description="Disordered" evidence="1">
    <location>
        <begin position="75"/>
        <end position="205"/>
    </location>
</feature>
<feature type="compositionally biased region" description="Basic and acidic residues" evidence="1">
    <location>
        <begin position="179"/>
        <end position="188"/>
    </location>
</feature>
<feature type="compositionally biased region" description="Basic and acidic residues" evidence="1">
    <location>
        <begin position="131"/>
        <end position="149"/>
    </location>
</feature>
<organism evidence="2 3">
    <name type="scientific">Emydomyces testavorans</name>
    <dbReference type="NCBI Taxonomy" id="2070801"/>
    <lineage>
        <taxon>Eukaryota</taxon>
        <taxon>Fungi</taxon>
        <taxon>Dikarya</taxon>
        <taxon>Ascomycota</taxon>
        <taxon>Pezizomycotina</taxon>
        <taxon>Eurotiomycetes</taxon>
        <taxon>Eurotiomycetidae</taxon>
        <taxon>Onygenales</taxon>
        <taxon>Nannizziopsiaceae</taxon>
        <taxon>Emydomyces</taxon>
    </lineage>
</organism>
<dbReference type="EMBL" id="CP120630">
    <property type="protein sequence ID" value="WEW61132.1"/>
    <property type="molecule type" value="Genomic_DNA"/>
</dbReference>
<feature type="region of interest" description="Disordered" evidence="1">
    <location>
        <begin position="19"/>
        <end position="52"/>
    </location>
</feature>
<keyword evidence="3" id="KW-1185">Reference proteome</keyword>
<proteinExistence type="predicted"/>
<evidence type="ECO:0000256" key="1">
    <source>
        <dbReference type="SAM" id="MobiDB-lite"/>
    </source>
</evidence>
<accession>A0AAF0DNT8</accession>
<dbReference type="Proteomes" id="UP001219355">
    <property type="component" value="Chromosome 4"/>
</dbReference>
<evidence type="ECO:0000313" key="3">
    <source>
        <dbReference type="Proteomes" id="UP001219355"/>
    </source>
</evidence>
<protein>
    <submittedName>
        <fullName evidence="2">Uncharacterized protein</fullName>
    </submittedName>
</protein>
<name>A0AAF0DNT8_9EURO</name>
<reference evidence="2" key="1">
    <citation type="submission" date="2023-03" db="EMBL/GenBank/DDBJ databases">
        <title>Emydomyces testavorans Genome Sequence.</title>
        <authorList>
            <person name="Hoyer L."/>
        </authorList>
    </citation>
    <scope>NUCLEOTIDE SEQUENCE</scope>
    <source>
        <strain evidence="2">16-2883</strain>
    </source>
</reference>
<gene>
    <name evidence="2" type="ORF">PRK78_006622</name>
</gene>